<comment type="caution">
    <text evidence="1">The sequence shown here is derived from an EMBL/GenBank/DDBJ whole genome shotgun (WGS) entry which is preliminary data.</text>
</comment>
<sequence length="76" mass="8695">MGQVTIYLDDETEKRLRKAAESAGVPVSRWIGRLIQEETRTQWPESVRKLAGIWPDFPEAGELRKEQGTDTPREAL</sequence>
<dbReference type="RefSeq" id="WP_373657021.1">
    <property type="nucleotide sequence ID" value="NZ_JBGUAW010000011.1"/>
</dbReference>
<keyword evidence="2" id="KW-1185">Reference proteome</keyword>
<gene>
    <name evidence="1" type="ORF">ACERLL_15580</name>
</gene>
<evidence type="ECO:0000313" key="1">
    <source>
        <dbReference type="EMBL" id="MFA9462238.1"/>
    </source>
</evidence>
<protein>
    <submittedName>
        <fullName evidence="1">CopG family transcriptional regulator</fullName>
    </submittedName>
</protein>
<dbReference type="InterPro" id="IPR010985">
    <property type="entry name" value="Ribbon_hlx_hlx"/>
</dbReference>
<dbReference type="EMBL" id="JBGUAW010000011">
    <property type="protein sequence ID" value="MFA9462238.1"/>
    <property type="molecule type" value="Genomic_DNA"/>
</dbReference>
<proteinExistence type="predicted"/>
<accession>A0ABV4TY50</accession>
<name>A0ABV4TY50_9GAMM</name>
<evidence type="ECO:0000313" key="2">
    <source>
        <dbReference type="Proteomes" id="UP001575181"/>
    </source>
</evidence>
<dbReference type="SUPFAM" id="SSF47598">
    <property type="entry name" value="Ribbon-helix-helix"/>
    <property type="match status" value="1"/>
</dbReference>
<dbReference type="Proteomes" id="UP001575181">
    <property type="component" value="Unassembled WGS sequence"/>
</dbReference>
<reference evidence="1 2" key="1">
    <citation type="submission" date="2024-08" db="EMBL/GenBank/DDBJ databases">
        <title>Whole-genome sequencing of halo(alkali)philic microorganisms from hypersaline lakes.</title>
        <authorList>
            <person name="Sorokin D.Y."/>
            <person name="Merkel A.Y."/>
            <person name="Messina E."/>
            <person name="Yakimov M."/>
        </authorList>
    </citation>
    <scope>NUCLEOTIDE SEQUENCE [LARGE SCALE GENOMIC DNA]</scope>
    <source>
        <strain evidence="1 2">Cl-TMA</strain>
    </source>
</reference>
<organism evidence="1 2">
    <name type="scientific">Thiohalorhabdus methylotrophus</name>
    <dbReference type="NCBI Taxonomy" id="3242694"/>
    <lineage>
        <taxon>Bacteria</taxon>
        <taxon>Pseudomonadati</taxon>
        <taxon>Pseudomonadota</taxon>
        <taxon>Gammaproteobacteria</taxon>
        <taxon>Thiohalorhabdales</taxon>
        <taxon>Thiohalorhabdaceae</taxon>
        <taxon>Thiohalorhabdus</taxon>
    </lineage>
</organism>